<protein>
    <submittedName>
        <fullName evidence="6">Uncharacterized protein</fullName>
    </submittedName>
</protein>
<evidence type="ECO:0000313" key="7">
    <source>
        <dbReference type="Proteomes" id="UP001177003"/>
    </source>
</evidence>
<dbReference type="Pfam" id="PF06838">
    <property type="entry name" value="Met_gamma_lyase"/>
    <property type="match status" value="1"/>
</dbReference>
<dbReference type="EMBL" id="OX465083">
    <property type="protein sequence ID" value="CAI9295143.1"/>
    <property type="molecule type" value="Genomic_DNA"/>
</dbReference>
<feature type="transmembrane region" description="Helical" evidence="5">
    <location>
        <begin position="637"/>
        <end position="661"/>
    </location>
</feature>
<feature type="transmembrane region" description="Helical" evidence="5">
    <location>
        <begin position="682"/>
        <end position="703"/>
    </location>
</feature>
<reference evidence="6" key="1">
    <citation type="submission" date="2023-04" db="EMBL/GenBank/DDBJ databases">
        <authorList>
            <person name="Vijverberg K."/>
            <person name="Xiong W."/>
            <person name="Schranz E."/>
        </authorList>
    </citation>
    <scope>NUCLEOTIDE SEQUENCE</scope>
</reference>
<feature type="transmembrane region" description="Helical" evidence="5">
    <location>
        <begin position="609"/>
        <end position="631"/>
    </location>
</feature>
<keyword evidence="7" id="KW-1185">Reference proteome</keyword>
<dbReference type="Gene3D" id="3.90.1150.60">
    <property type="entry name" value="Methioning gamme-lyase, C-terminal domain"/>
    <property type="match status" value="2"/>
</dbReference>
<keyword evidence="2 5" id="KW-0812">Transmembrane</keyword>
<dbReference type="GO" id="GO:0016020">
    <property type="term" value="C:membrane"/>
    <property type="evidence" value="ECO:0007669"/>
    <property type="project" value="UniProtKB-SubCell"/>
</dbReference>
<keyword evidence="3 5" id="KW-1133">Transmembrane helix</keyword>
<evidence type="ECO:0000313" key="6">
    <source>
        <dbReference type="EMBL" id="CAI9295143.1"/>
    </source>
</evidence>
<feature type="transmembrane region" description="Helical" evidence="5">
    <location>
        <begin position="476"/>
        <end position="495"/>
    </location>
</feature>
<dbReference type="InterPro" id="IPR009651">
    <property type="entry name" value="Met_g_lyase_put"/>
</dbReference>
<comment type="subcellular location">
    <subcellularLocation>
        <location evidence="1">Membrane</location>
        <topology evidence="1">Multi-pass membrane protein</topology>
    </subcellularLocation>
</comment>
<organism evidence="6 7">
    <name type="scientific">Lactuca saligna</name>
    <name type="common">Willowleaf lettuce</name>
    <dbReference type="NCBI Taxonomy" id="75948"/>
    <lineage>
        <taxon>Eukaryota</taxon>
        <taxon>Viridiplantae</taxon>
        <taxon>Streptophyta</taxon>
        <taxon>Embryophyta</taxon>
        <taxon>Tracheophyta</taxon>
        <taxon>Spermatophyta</taxon>
        <taxon>Magnoliopsida</taxon>
        <taxon>eudicotyledons</taxon>
        <taxon>Gunneridae</taxon>
        <taxon>Pentapetalae</taxon>
        <taxon>asterids</taxon>
        <taxon>campanulids</taxon>
        <taxon>Asterales</taxon>
        <taxon>Asteraceae</taxon>
        <taxon>Cichorioideae</taxon>
        <taxon>Cichorieae</taxon>
        <taxon>Lactucinae</taxon>
        <taxon>Lactuca</taxon>
    </lineage>
</organism>
<evidence type="ECO:0000256" key="5">
    <source>
        <dbReference type="SAM" id="Phobius"/>
    </source>
</evidence>
<dbReference type="SMART" id="SM01417">
    <property type="entry name" value="Solute_trans_a"/>
    <property type="match status" value="1"/>
</dbReference>
<dbReference type="Pfam" id="PF03619">
    <property type="entry name" value="Solute_trans_a"/>
    <property type="match status" value="1"/>
</dbReference>
<dbReference type="SUPFAM" id="SSF53383">
    <property type="entry name" value="PLP-dependent transferases"/>
    <property type="match status" value="1"/>
</dbReference>
<dbReference type="InterPro" id="IPR005178">
    <property type="entry name" value="Ostalpha/TMEM184C"/>
</dbReference>
<evidence type="ECO:0000256" key="4">
    <source>
        <dbReference type="ARBA" id="ARBA00023136"/>
    </source>
</evidence>
<dbReference type="Proteomes" id="UP001177003">
    <property type="component" value="Chromosome 7"/>
</dbReference>
<proteinExistence type="predicted"/>
<accession>A0AA35ZMW2</accession>
<dbReference type="AlphaFoldDB" id="A0AA35ZMW2"/>
<name>A0AA35ZMW2_LACSI</name>
<feature type="transmembrane region" description="Helical" evidence="5">
    <location>
        <begin position="438"/>
        <end position="455"/>
    </location>
</feature>
<keyword evidence="4 5" id="KW-0472">Membrane</keyword>
<dbReference type="PANTHER" id="PTHR46658:SF1">
    <property type="entry name" value="CYS OR MET METABOLISM PYRIDOXAL-PHOSPHATE-DEPENDENT ENZYME"/>
    <property type="match status" value="1"/>
</dbReference>
<dbReference type="InterPro" id="IPR015421">
    <property type="entry name" value="PyrdxlP-dep_Trfase_major"/>
</dbReference>
<evidence type="ECO:0000256" key="1">
    <source>
        <dbReference type="ARBA" id="ARBA00004141"/>
    </source>
</evidence>
<feature type="transmembrane region" description="Helical" evidence="5">
    <location>
        <begin position="723"/>
        <end position="744"/>
    </location>
</feature>
<dbReference type="Gene3D" id="3.40.640.10">
    <property type="entry name" value="Type I PLP-dependent aspartate aminotransferase-like (Major domain)"/>
    <property type="match status" value="1"/>
</dbReference>
<feature type="transmembrane region" description="Helical" evidence="5">
    <location>
        <begin position="510"/>
        <end position="529"/>
    </location>
</feature>
<dbReference type="PANTHER" id="PTHR46658">
    <property type="entry name" value="CYS OR MET METABOLISM PYRIDOXAL-PHOSPHATE-DEPENDENT ENZYME"/>
    <property type="match status" value="1"/>
</dbReference>
<dbReference type="InterPro" id="IPR015424">
    <property type="entry name" value="PyrdxlP-dep_Trfase"/>
</dbReference>
<evidence type="ECO:0000256" key="3">
    <source>
        <dbReference type="ARBA" id="ARBA00022989"/>
    </source>
</evidence>
<evidence type="ECO:0000256" key="2">
    <source>
        <dbReference type="ARBA" id="ARBA00022692"/>
    </source>
</evidence>
<gene>
    <name evidence="6" type="ORF">LSALG_LOCUS34096</name>
</gene>
<sequence length="755" mass="83188">MAAVLSFATPASNFRVISNSSRTAAPLQSSSRISMVNHHQHSAPLFVPEVESAVDTLYPEFRAVDNLVAQNSSRVLKAFQNARVGSHHFSGCTGYGHEEAGGREALDQAFAEIFGAESAIVRSQFFSGTHAITCALFAFLRPGDELLAVAGAPYDTLEEVIGIRDGNGLGSLKDFGISYREVALADDGGLDWDALEVALKPETKCALIQRSCGYSWRKSLSVNEISRAIHMIKAQNPNCLVMVDNCYGEFTETIEPPMVGADLIAGSLIKNPGGTIAPCGGYVAGKEKWVKAAAARLSAPGLGVDCGSTPGDIMRMFFQGLYLSPQMVGESIKGGLLIAEVMSNKGYKVQPLPRGPRHDIVQAVQLGSRERLLAFCEAVQRSSPVSSYTKPIAGVTAGYASEVIFADGTFIDGSTSELSCDGPLREPFCVFCQGGTHWTQWGLVLVFFFVRLLLTRIHPTGFLPLKNVKMTRKQETLIGSGACVAVTVLLALKLVRDHLSHWKKPKEQKAIIVIILMAPIYAVDSYVGLLDIRGSETFFVLLDSIKECYEALVMAKFLALLYTYLNISISKNIVPDEIKGREIHHSFPMTLFQPHSVRLNHQNLKLLKYWTWQFVVIRPVCSVLMIILQLLEIYPDWLSWTFTMILNVSVSLALYALVIFYHVFAKELAPHKPLAKFLCVKGIVFFCFWQGIVLSGLVAMGIIKSNHFWLDVSHIQQALQNALVIVEMVFFAMFQMYAYTAAPYKAADIKEKKKE</sequence>